<evidence type="ECO:0000256" key="2">
    <source>
        <dbReference type="ARBA" id="ARBA00022729"/>
    </source>
</evidence>
<dbReference type="GO" id="GO:0046872">
    <property type="term" value="F:metal ion binding"/>
    <property type="evidence" value="ECO:0007669"/>
    <property type="project" value="UniProtKB-KW"/>
</dbReference>
<feature type="domain" description="Cytochrome c" evidence="6">
    <location>
        <begin position="223"/>
        <end position="366"/>
    </location>
</feature>
<dbReference type="PROSITE" id="PS00018">
    <property type="entry name" value="EF_HAND_1"/>
    <property type="match status" value="1"/>
</dbReference>
<proteinExistence type="predicted"/>
<dbReference type="InterPro" id="IPR009056">
    <property type="entry name" value="Cyt_c-like_dom"/>
</dbReference>
<evidence type="ECO:0000256" key="4">
    <source>
        <dbReference type="PROSITE-ProRule" id="PRU00433"/>
    </source>
</evidence>
<accession>A0A7V5H560</accession>
<evidence type="ECO:0000256" key="5">
    <source>
        <dbReference type="SAM" id="Phobius"/>
    </source>
</evidence>
<dbReference type="PANTHER" id="PTHR35038">
    <property type="entry name" value="DISSIMILATORY SULFITE REDUCTASE SIRA"/>
    <property type="match status" value="1"/>
</dbReference>
<dbReference type="InterPro" id="IPR051829">
    <property type="entry name" value="Multiheme_Cytochr_ET"/>
</dbReference>
<gene>
    <name evidence="7" type="ORF">ENL21_09770</name>
</gene>
<evidence type="ECO:0000313" key="7">
    <source>
        <dbReference type="EMBL" id="HHE56059.1"/>
    </source>
</evidence>
<dbReference type="PANTHER" id="PTHR35038:SF5">
    <property type="entry name" value="CYTOCHROME C-TYPE PROTEIN NRFB"/>
    <property type="match status" value="1"/>
</dbReference>
<evidence type="ECO:0000256" key="1">
    <source>
        <dbReference type="ARBA" id="ARBA00022723"/>
    </source>
</evidence>
<dbReference type="GO" id="GO:0009055">
    <property type="term" value="F:electron transfer activity"/>
    <property type="evidence" value="ECO:0007669"/>
    <property type="project" value="InterPro"/>
</dbReference>
<evidence type="ECO:0000256" key="3">
    <source>
        <dbReference type="ARBA" id="ARBA00023004"/>
    </source>
</evidence>
<dbReference type="InterPro" id="IPR018247">
    <property type="entry name" value="EF_Hand_1_Ca_BS"/>
</dbReference>
<keyword evidence="1 4" id="KW-0479">Metal-binding</keyword>
<keyword evidence="5" id="KW-1133">Transmembrane helix</keyword>
<dbReference type="InterPro" id="IPR036280">
    <property type="entry name" value="Multihaem_cyt_sf"/>
</dbReference>
<keyword evidence="5" id="KW-0812">Transmembrane</keyword>
<dbReference type="AlphaFoldDB" id="A0A7V5H560"/>
<dbReference type="EMBL" id="DRTD01000733">
    <property type="protein sequence ID" value="HHE56059.1"/>
    <property type="molecule type" value="Genomic_DNA"/>
</dbReference>
<feature type="transmembrane region" description="Helical" evidence="5">
    <location>
        <begin position="660"/>
        <end position="682"/>
    </location>
</feature>
<name>A0A7V5H560_CALAY</name>
<keyword evidence="3 4" id="KW-0408">Iron</keyword>
<sequence length="690" mass="79346">MLIQFKNIRFLLLVLMLPILLWAKDHKSLHPAVRLLDQHGTPVIQSGEPVSTDKTCGTCHDYQYITAHSYHVQQGRNEFFSKDNSSDYFPDYVLSPGMFGKWCSLPNRLLAAHSVKSIEDFDLGTPEWVQKCGTCHVGGGPSELDRQNRRYDTVDEKDVKGINPDYFYVKNNQLKKWDWQKSGVMEMDCFLCHTTNFDRLSRDEMLRKGQFKWAVTATLRKTGIVTRGKNGWQYNRQLFDANGFVSADVLQIIDPTTENCAQCHGFGTSGHQSFNPIFSNNILRGTLKMGRVFSPEFISESNLNIKGKDSLNFAWDVHAERLVSCSNCHYSVNNPAYNKLDPDENLGHLKFDPRIPDVNLYLNKPSHEFAKGNSCPETVADHLDNTMRTCQDCHDASQAHGWLPYREHHFKRLGCETCHIPIKKMWAFETADWTVLKKNGKYIETIRGIQGEITDSSALIIGFQPAILPRVSKDQFSNYKLMPYNLITSYYWYDQSAKRPVFTRYLKQIYLKKDKNGQWDYKSDIIQLFDANKDGKLSKMELRLDTPEKVEFIKNKLKEMGIAKPVIHGEVTPFSINHNVIDSKYAIKDCNVCHSPDSRLFKEMELAQYVPPGTDVKYAEFCAQCPDVKNITVKRSTGLFFNPGPLLKCYYIIGHDRVKWVEIIGVLSIFFSLIGIVIHDIIRVIRRHRS</sequence>
<organism evidence="7">
    <name type="scientific">Caldithrix abyssi</name>
    <dbReference type="NCBI Taxonomy" id="187145"/>
    <lineage>
        <taxon>Bacteria</taxon>
        <taxon>Pseudomonadati</taxon>
        <taxon>Calditrichota</taxon>
        <taxon>Calditrichia</taxon>
        <taxon>Calditrichales</taxon>
        <taxon>Calditrichaceae</taxon>
        <taxon>Caldithrix</taxon>
    </lineage>
</organism>
<evidence type="ECO:0000259" key="6">
    <source>
        <dbReference type="PROSITE" id="PS51007"/>
    </source>
</evidence>
<dbReference type="GO" id="GO:0020037">
    <property type="term" value="F:heme binding"/>
    <property type="evidence" value="ECO:0007669"/>
    <property type="project" value="InterPro"/>
</dbReference>
<keyword evidence="4" id="KW-0349">Heme</keyword>
<protein>
    <recommendedName>
        <fullName evidence="6">Cytochrome c domain-containing protein</fullName>
    </recommendedName>
</protein>
<comment type="caution">
    <text evidence="7">The sequence shown here is derived from an EMBL/GenBank/DDBJ whole genome shotgun (WGS) entry which is preliminary data.</text>
</comment>
<dbReference type="GO" id="GO:0016491">
    <property type="term" value="F:oxidoreductase activity"/>
    <property type="evidence" value="ECO:0007669"/>
    <property type="project" value="TreeGrafter"/>
</dbReference>
<reference evidence="7" key="1">
    <citation type="journal article" date="2020" name="mSystems">
        <title>Genome- and Community-Level Interaction Insights into Carbon Utilization and Element Cycling Functions of Hydrothermarchaeota in Hydrothermal Sediment.</title>
        <authorList>
            <person name="Zhou Z."/>
            <person name="Liu Y."/>
            <person name="Xu W."/>
            <person name="Pan J."/>
            <person name="Luo Z.H."/>
            <person name="Li M."/>
        </authorList>
    </citation>
    <scope>NUCLEOTIDE SEQUENCE [LARGE SCALE GENOMIC DNA]</scope>
    <source>
        <strain evidence="7">HyVt-76</strain>
    </source>
</reference>
<keyword evidence="2" id="KW-0732">Signal</keyword>
<dbReference type="Proteomes" id="UP000886111">
    <property type="component" value="Unassembled WGS sequence"/>
</dbReference>
<keyword evidence="5" id="KW-0472">Membrane</keyword>
<dbReference type="PROSITE" id="PS51007">
    <property type="entry name" value="CYTC"/>
    <property type="match status" value="1"/>
</dbReference>
<dbReference type="SUPFAM" id="SSF48695">
    <property type="entry name" value="Multiheme cytochromes"/>
    <property type="match status" value="1"/>
</dbReference>